<dbReference type="PANTHER" id="PTHR43639:SF1">
    <property type="entry name" value="SHORT-CHAIN DEHYDROGENASE_REDUCTASE FAMILY PROTEIN"/>
    <property type="match status" value="1"/>
</dbReference>
<protein>
    <submittedName>
        <fullName evidence="3">Glucose 1-dehydrogenase</fullName>
        <ecNumber evidence="3">1.1.1.47</ecNumber>
    </submittedName>
</protein>
<proteinExistence type="inferred from homology"/>
<dbReference type="EMBL" id="JAERQM010000008">
    <property type="protein sequence ID" value="MBU8546490.1"/>
    <property type="molecule type" value="Genomic_DNA"/>
</dbReference>
<name>A0ABS6HGT1_9PROT</name>
<evidence type="ECO:0000313" key="4">
    <source>
        <dbReference type="Proteomes" id="UP000689967"/>
    </source>
</evidence>
<sequence length="248" mass="26030">MRLQGKSAIVTGAASGFGEGIARRFAAEGAWVICADQNLEGAARLAKEIGGTPVGGDVAEEAAVRAIVARAVEEFGGLDIVLNNAGTTHRNKPILEVTEDEFDRVYAVNVKSIFWMVREAVPVMQRQGRGGSIINIASTAGIRPRPGLTWYNSTKGAVNTATQAMAQEFAKDNIRVNAVCPVIGATGLLEAFMGGPDTPEMRAKFVASVPLGRMSTPADIANACLWLAEDASNFITGVLLPVDGGRCA</sequence>
<gene>
    <name evidence="3" type="ORF">JJQ90_22405</name>
</gene>
<dbReference type="EC" id="1.1.1.47" evidence="3"/>
<evidence type="ECO:0000313" key="3">
    <source>
        <dbReference type="EMBL" id="MBU8546490.1"/>
    </source>
</evidence>
<accession>A0ABS6HGT1</accession>
<comment type="similarity">
    <text evidence="1">Belongs to the short-chain dehydrogenases/reductases (SDR) family.</text>
</comment>
<dbReference type="NCBIfam" id="NF005559">
    <property type="entry name" value="PRK07231.1"/>
    <property type="match status" value="1"/>
</dbReference>
<comment type="caution">
    <text evidence="3">The sequence shown here is derived from an EMBL/GenBank/DDBJ whole genome shotgun (WGS) entry which is preliminary data.</text>
</comment>
<evidence type="ECO:0000256" key="1">
    <source>
        <dbReference type="ARBA" id="ARBA00006484"/>
    </source>
</evidence>
<keyword evidence="2 3" id="KW-0560">Oxidoreductase</keyword>
<dbReference type="Proteomes" id="UP000689967">
    <property type="component" value="Unassembled WGS sequence"/>
</dbReference>
<dbReference type="Pfam" id="PF13561">
    <property type="entry name" value="adh_short_C2"/>
    <property type="match status" value="1"/>
</dbReference>
<organism evidence="3 4">
    <name type="scientific">Falsiroseomonas oleicola</name>
    <dbReference type="NCBI Taxonomy" id="2801474"/>
    <lineage>
        <taxon>Bacteria</taxon>
        <taxon>Pseudomonadati</taxon>
        <taxon>Pseudomonadota</taxon>
        <taxon>Alphaproteobacteria</taxon>
        <taxon>Acetobacterales</taxon>
        <taxon>Roseomonadaceae</taxon>
        <taxon>Falsiroseomonas</taxon>
    </lineage>
</organism>
<dbReference type="GO" id="GO:0047936">
    <property type="term" value="F:glucose 1-dehydrogenase [NAD(P)+] activity"/>
    <property type="evidence" value="ECO:0007669"/>
    <property type="project" value="UniProtKB-EC"/>
</dbReference>
<dbReference type="InterPro" id="IPR002347">
    <property type="entry name" value="SDR_fam"/>
</dbReference>
<keyword evidence="4" id="KW-1185">Reference proteome</keyword>
<reference evidence="3 4" key="1">
    <citation type="submission" date="2021-01" db="EMBL/GenBank/DDBJ databases">
        <title>Roseomonas sp. nov, a bacterium isolated from an oil production mixture in Yumen Oilfield.</title>
        <authorList>
            <person name="Wu D."/>
        </authorList>
    </citation>
    <scope>NUCLEOTIDE SEQUENCE [LARGE SCALE GENOMIC DNA]</scope>
    <source>
        <strain evidence="3 4">ROY-5-3</strain>
    </source>
</reference>
<dbReference type="RefSeq" id="WP_216878516.1">
    <property type="nucleotide sequence ID" value="NZ_JAERQM010000008.1"/>
</dbReference>
<dbReference type="PANTHER" id="PTHR43639">
    <property type="entry name" value="OXIDOREDUCTASE, SHORT-CHAIN DEHYDROGENASE/REDUCTASE FAMILY (AFU_ORTHOLOGUE AFUA_5G02870)"/>
    <property type="match status" value="1"/>
</dbReference>
<evidence type="ECO:0000256" key="2">
    <source>
        <dbReference type="ARBA" id="ARBA00023002"/>
    </source>
</evidence>